<comment type="caution">
    <text evidence="2">The sequence shown here is derived from an EMBL/GenBank/DDBJ whole genome shotgun (WGS) entry which is preliminary data.</text>
</comment>
<gene>
    <name evidence="2" type="ORF">CKO40_20250</name>
</gene>
<accession>A0AAJ0XBH4</accession>
<organism evidence="2 3">
    <name type="scientific">Halochromatium glycolicum</name>
    <dbReference type="NCBI Taxonomy" id="85075"/>
    <lineage>
        <taxon>Bacteria</taxon>
        <taxon>Pseudomonadati</taxon>
        <taxon>Pseudomonadota</taxon>
        <taxon>Gammaproteobacteria</taxon>
        <taxon>Chromatiales</taxon>
        <taxon>Chromatiaceae</taxon>
        <taxon>Halochromatium</taxon>
    </lineage>
</organism>
<sequence length="262" mass="28698">MLALLLSLIGNLGAQPKTVPVTHLDGATVARAKALALDAALLKGWRLAASGRNFVTLETPLDRPATDGPADARAGEPTLLRIDARFSRVARGAEVELRAEEVWRADTTRAWSADITDRYREHLKRSLQSLSDQWQRFIASRIPHQPEATHEADSETEIPLHRLNAERPQAAKAGAPQPHPPDGAAEQKTSSRSAAGSPQTEPRLGVWAFEAERLALAHGCRLTESGAVLIAEDAGTEVHRVSCVKRREIRVRCDRTKCWTAR</sequence>
<feature type="compositionally biased region" description="Polar residues" evidence="1">
    <location>
        <begin position="187"/>
        <end position="200"/>
    </location>
</feature>
<dbReference type="AlphaFoldDB" id="A0AAJ0XBH4"/>
<dbReference type="EMBL" id="NRSJ01000052">
    <property type="protein sequence ID" value="MBK1706806.1"/>
    <property type="molecule type" value="Genomic_DNA"/>
</dbReference>
<evidence type="ECO:0000313" key="2">
    <source>
        <dbReference type="EMBL" id="MBK1706806.1"/>
    </source>
</evidence>
<evidence type="ECO:0000313" key="3">
    <source>
        <dbReference type="Proteomes" id="UP001296776"/>
    </source>
</evidence>
<reference evidence="2" key="1">
    <citation type="submission" date="2017-08" db="EMBL/GenBank/DDBJ databases">
        <authorList>
            <person name="Imhoff J.F."/>
            <person name="Rahn T."/>
            <person name="Kuenzel S."/>
            <person name="Neulinger S.C."/>
        </authorList>
    </citation>
    <scope>NUCLEOTIDE SEQUENCE</scope>
    <source>
        <strain evidence="2">DSM 11080</strain>
    </source>
</reference>
<keyword evidence="3" id="KW-1185">Reference proteome</keyword>
<reference evidence="2" key="2">
    <citation type="journal article" date="2020" name="Microorganisms">
        <title>Osmotic Adaptation and Compatible Solute Biosynthesis of Phototrophic Bacteria as Revealed from Genome Analyses.</title>
        <authorList>
            <person name="Imhoff J.F."/>
            <person name="Rahn T."/>
            <person name="Kunzel S."/>
            <person name="Keller A."/>
            <person name="Neulinger S.C."/>
        </authorList>
    </citation>
    <scope>NUCLEOTIDE SEQUENCE</scope>
    <source>
        <strain evidence="2">DSM 11080</strain>
    </source>
</reference>
<name>A0AAJ0XBH4_9GAMM</name>
<evidence type="ECO:0000256" key="1">
    <source>
        <dbReference type="SAM" id="MobiDB-lite"/>
    </source>
</evidence>
<proteinExistence type="predicted"/>
<feature type="region of interest" description="Disordered" evidence="1">
    <location>
        <begin position="168"/>
        <end position="201"/>
    </location>
</feature>
<dbReference type="Proteomes" id="UP001296776">
    <property type="component" value="Unassembled WGS sequence"/>
</dbReference>
<protein>
    <submittedName>
        <fullName evidence="2">Uncharacterized protein</fullName>
    </submittedName>
</protein>